<dbReference type="Gene3D" id="3.30.50.10">
    <property type="entry name" value="Erythroid Transcription Factor GATA-1, subunit A"/>
    <property type="match status" value="1"/>
</dbReference>
<dbReference type="Gene3D" id="1.10.565.10">
    <property type="entry name" value="Retinoid X Receptor"/>
    <property type="match status" value="1"/>
</dbReference>
<dbReference type="InterPro" id="IPR035500">
    <property type="entry name" value="NHR-like_dom_sf"/>
</dbReference>
<dbReference type="CDD" id="cd07171">
    <property type="entry name" value="NR_DBD_ER"/>
    <property type="match status" value="1"/>
</dbReference>
<dbReference type="Pfam" id="PF00104">
    <property type="entry name" value="Hormone_recep"/>
    <property type="match status" value="1"/>
</dbReference>
<sequence length="328" mass="37235">MERKVSGSSCASPVTSPSSKRDAHFCAVCSDYASGYHYGVWSCEGCKAFFKRSIQGHNDYICPATNQCTIDKNRRKSCQACRLRKCHEVGMVKCGSRRERCGYRVVRRQRNSNEQLPCLSKAKKNCGHVSRVKELLLSALSPEQLVLTLLEAEPPHVLVSRPSSPFTESSMMMSLTKLADMELVHVIGWAKKIPDAAFQNPTWRVVKQGAEERVGVSHGLLFSPGFVELSLFDQVRLLESCWLEVLMVGLIWRSIDHPGKLIFAPDLVLDRWKLLQNRIDFREEGKCVEGILEIFDMLLATTSRFRELKLQHKEYLCVKAMILLNSRI</sequence>
<evidence type="ECO:0000313" key="14">
    <source>
        <dbReference type="Proteomes" id="UP000551758"/>
    </source>
</evidence>
<feature type="region of interest" description="Disordered" evidence="10">
    <location>
        <begin position="1"/>
        <end position="20"/>
    </location>
</feature>
<dbReference type="GO" id="GO:0008270">
    <property type="term" value="F:zinc ion binding"/>
    <property type="evidence" value="ECO:0007669"/>
    <property type="project" value="UniProtKB-KW"/>
</dbReference>
<dbReference type="InterPro" id="IPR001628">
    <property type="entry name" value="Znf_hrmn_rcpt"/>
</dbReference>
<feature type="compositionally biased region" description="Low complexity" evidence="10">
    <location>
        <begin position="1"/>
        <end position="18"/>
    </location>
</feature>
<organism evidence="13 14">
    <name type="scientific">Diceros bicornis minor</name>
    <name type="common">South-central black rhinoceros</name>
    <dbReference type="NCBI Taxonomy" id="77932"/>
    <lineage>
        <taxon>Eukaryota</taxon>
        <taxon>Metazoa</taxon>
        <taxon>Chordata</taxon>
        <taxon>Craniata</taxon>
        <taxon>Vertebrata</taxon>
        <taxon>Euteleostomi</taxon>
        <taxon>Mammalia</taxon>
        <taxon>Eutheria</taxon>
        <taxon>Laurasiatheria</taxon>
        <taxon>Perissodactyla</taxon>
        <taxon>Rhinocerotidae</taxon>
        <taxon>Diceros</taxon>
    </lineage>
</organism>
<accession>A0A7J7F454</accession>
<evidence type="ECO:0000259" key="11">
    <source>
        <dbReference type="PROSITE" id="PS51030"/>
    </source>
</evidence>
<feature type="domain" description="NR LBD" evidence="12">
    <location>
        <begin position="141"/>
        <end position="328"/>
    </location>
</feature>
<feature type="domain" description="Nuclear receptor" evidence="11">
    <location>
        <begin position="23"/>
        <end position="98"/>
    </location>
</feature>
<dbReference type="AlphaFoldDB" id="A0A7J7F454"/>
<dbReference type="PROSITE" id="PS51030">
    <property type="entry name" value="NUCLEAR_REC_DBD_2"/>
    <property type="match status" value="1"/>
</dbReference>
<name>A0A7J7F454_DICBM</name>
<dbReference type="InterPro" id="IPR013088">
    <property type="entry name" value="Znf_NHR/GATA"/>
</dbReference>
<dbReference type="Proteomes" id="UP000551758">
    <property type="component" value="Unassembled WGS sequence"/>
</dbReference>
<evidence type="ECO:0000256" key="3">
    <source>
        <dbReference type="ARBA" id="ARBA00022771"/>
    </source>
</evidence>
<keyword evidence="7" id="KW-0804">Transcription</keyword>
<protein>
    <recommendedName>
        <fullName evidence="15">Estrogen receptor beta</fullName>
    </recommendedName>
</protein>
<dbReference type="InterPro" id="IPR050200">
    <property type="entry name" value="Nuclear_hormone_rcpt_NR3"/>
</dbReference>
<keyword evidence="14" id="KW-1185">Reference proteome</keyword>
<evidence type="ECO:0000256" key="1">
    <source>
        <dbReference type="ARBA" id="ARBA00005413"/>
    </source>
</evidence>
<evidence type="ECO:0000256" key="8">
    <source>
        <dbReference type="ARBA" id="ARBA00023170"/>
    </source>
</evidence>
<comment type="similarity">
    <text evidence="1">Belongs to the nuclear hormone receptor family. NR3 subfamily.</text>
</comment>
<evidence type="ECO:0008006" key="15">
    <source>
        <dbReference type="Google" id="ProtNLM"/>
    </source>
</evidence>
<dbReference type="EMBL" id="JACDTQ010001386">
    <property type="protein sequence ID" value="KAF5922810.1"/>
    <property type="molecule type" value="Genomic_DNA"/>
</dbReference>
<dbReference type="InterPro" id="IPR024178">
    <property type="entry name" value="Est_rcpt/est-rel_rcp"/>
</dbReference>
<gene>
    <name evidence="13" type="ORF">HPG69_013155</name>
</gene>
<evidence type="ECO:0000256" key="2">
    <source>
        <dbReference type="ARBA" id="ARBA00022723"/>
    </source>
</evidence>
<evidence type="ECO:0000256" key="6">
    <source>
        <dbReference type="ARBA" id="ARBA00023125"/>
    </source>
</evidence>
<dbReference type="PROSITE" id="PS51843">
    <property type="entry name" value="NR_LBD"/>
    <property type="match status" value="1"/>
</dbReference>
<evidence type="ECO:0000259" key="12">
    <source>
        <dbReference type="PROSITE" id="PS51843"/>
    </source>
</evidence>
<dbReference type="GO" id="GO:0043565">
    <property type="term" value="F:sequence-specific DNA binding"/>
    <property type="evidence" value="ECO:0007669"/>
    <property type="project" value="InterPro"/>
</dbReference>
<dbReference type="SMART" id="SM00399">
    <property type="entry name" value="ZnF_C4"/>
    <property type="match status" value="1"/>
</dbReference>
<keyword evidence="2" id="KW-0479">Metal-binding</keyword>
<evidence type="ECO:0000256" key="5">
    <source>
        <dbReference type="ARBA" id="ARBA00023015"/>
    </source>
</evidence>
<keyword evidence="8" id="KW-0675">Receptor</keyword>
<keyword evidence="6" id="KW-0238">DNA-binding</keyword>
<keyword evidence="3" id="KW-0863">Zinc-finger</keyword>
<comment type="caution">
    <text evidence="13">The sequence shown here is derived from an EMBL/GenBank/DDBJ whole genome shotgun (WGS) entry which is preliminary data.</text>
</comment>
<proteinExistence type="inferred from homology"/>
<dbReference type="SUPFAM" id="SSF48508">
    <property type="entry name" value="Nuclear receptor ligand-binding domain"/>
    <property type="match status" value="1"/>
</dbReference>
<dbReference type="PROSITE" id="PS00031">
    <property type="entry name" value="NUCLEAR_REC_DBD_1"/>
    <property type="match status" value="1"/>
</dbReference>
<keyword evidence="9" id="KW-0539">Nucleus</keyword>
<dbReference type="PANTHER" id="PTHR48092">
    <property type="entry name" value="KNIRPS-RELATED PROTEIN-RELATED"/>
    <property type="match status" value="1"/>
</dbReference>
<dbReference type="SUPFAM" id="SSF57716">
    <property type="entry name" value="Glucocorticoid receptor-like (DNA-binding domain)"/>
    <property type="match status" value="1"/>
</dbReference>
<dbReference type="InterPro" id="IPR000536">
    <property type="entry name" value="Nucl_hrmn_rcpt_lig-bd"/>
</dbReference>
<keyword evidence="4" id="KW-0862">Zinc</keyword>
<keyword evidence="5" id="KW-0805">Transcription regulation</keyword>
<evidence type="ECO:0000256" key="9">
    <source>
        <dbReference type="ARBA" id="ARBA00023242"/>
    </source>
</evidence>
<dbReference type="GO" id="GO:0005634">
    <property type="term" value="C:nucleus"/>
    <property type="evidence" value="ECO:0007669"/>
    <property type="project" value="InterPro"/>
</dbReference>
<dbReference type="GO" id="GO:0003707">
    <property type="term" value="F:nuclear steroid receptor activity"/>
    <property type="evidence" value="ECO:0007669"/>
    <property type="project" value="InterPro"/>
</dbReference>
<dbReference type="FunFam" id="3.30.50.10:FF:000014">
    <property type="entry name" value="Estrogen receptor beta"/>
    <property type="match status" value="1"/>
</dbReference>
<dbReference type="PRINTS" id="PR00047">
    <property type="entry name" value="STROIDFINGER"/>
</dbReference>
<evidence type="ECO:0000256" key="4">
    <source>
        <dbReference type="ARBA" id="ARBA00022833"/>
    </source>
</evidence>
<evidence type="ECO:0000313" key="13">
    <source>
        <dbReference type="EMBL" id="KAF5922810.1"/>
    </source>
</evidence>
<dbReference type="Pfam" id="PF00105">
    <property type="entry name" value="zf-C4"/>
    <property type="match status" value="1"/>
</dbReference>
<evidence type="ECO:0000256" key="10">
    <source>
        <dbReference type="SAM" id="MobiDB-lite"/>
    </source>
</evidence>
<reference evidence="13 14" key="1">
    <citation type="journal article" date="2020" name="Mol. Biol. Evol.">
        <title>Interspecific Gene Flow and the Evolution of Specialization in Black and White Rhinoceros.</title>
        <authorList>
            <person name="Moodley Y."/>
            <person name="Westbury M.V."/>
            <person name="Russo I.M."/>
            <person name="Gopalakrishnan S."/>
            <person name="Rakotoarivelo A."/>
            <person name="Olsen R.A."/>
            <person name="Prost S."/>
            <person name="Tunstall T."/>
            <person name="Ryder O.A."/>
            <person name="Dalen L."/>
            <person name="Bruford M.W."/>
        </authorList>
    </citation>
    <scope>NUCLEOTIDE SEQUENCE [LARGE SCALE GENOMIC DNA]</scope>
    <source>
        <strain evidence="13">SBR-YM</strain>
        <tissue evidence="13">Skin</tissue>
    </source>
</reference>
<evidence type="ECO:0000256" key="7">
    <source>
        <dbReference type="ARBA" id="ARBA00023163"/>
    </source>
</evidence>
<dbReference type="GO" id="GO:0005496">
    <property type="term" value="F:steroid binding"/>
    <property type="evidence" value="ECO:0007669"/>
    <property type="project" value="InterPro"/>
</dbReference>
<dbReference type="PIRSF" id="PIRSF002527">
    <property type="entry name" value="ER-like_NR"/>
    <property type="match status" value="1"/>
</dbReference>